<keyword evidence="2" id="KW-1185">Reference proteome</keyword>
<dbReference type="Proteomes" id="UP001169027">
    <property type="component" value="Unassembled WGS sequence"/>
</dbReference>
<name>A0ABT8S8P5_9BURK</name>
<gene>
    <name evidence="1" type="ORF">Q2T77_23545</name>
</gene>
<evidence type="ECO:0000313" key="1">
    <source>
        <dbReference type="EMBL" id="MDO1535272.1"/>
    </source>
</evidence>
<sequence>MAYAAYREHSGEIRTSNATPYHVLDVSVACSDARRVRELVACCADAGVVRCEPLLNERSSQESDAPRVRLMIRLPLASYAQVLHGVIEAIPSGEIGRLLTWRDHLARRGLCHGR</sequence>
<proteinExistence type="predicted"/>
<reference evidence="1" key="1">
    <citation type="submission" date="2023-06" db="EMBL/GenBank/DDBJ databases">
        <authorList>
            <person name="Jiang Y."/>
            <person name="Liu Q."/>
        </authorList>
    </citation>
    <scope>NUCLEOTIDE SEQUENCE</scope>
    <source>
        <strain evidence="1">CGMCC 1.12090</strain>
    </source>
</reference>
<evidence type="ECO:0000313" key="2">
    <source>
        <dbReference type="Proteomes" id="UP001169027"/>
    </source>
</evidence>
<comment type="caution">
    <text evidence="1">The sequence shown here is derived from an EMBL/GenBank/DDBJ whole genome shotgun (WGS) entry which is preliminary data.</text>
</comment>
<dbReference type="EMBL" id="JAUKVY010000018">
    <property type="protein sequence ID" value="MDO1535272.1"/>
    <property type="molecule type" value="Genomic_DNA"/>
</dbReference>
<dbReference type="RefSeq" id="WP_301812965.1">
    <property type="nucleotide sequence ID" value="NZ_JAUJZH010000018.1"/>
</dbReference>
<accession>A0ABT8S8P5</accession>
<organism evidence="1 2">
    <name type="scientific">Variovorax ginsengisoli</name>
    <dbReference type="NCBI Taxonomy" id="363844"/>
    <lineage>
        <taxon>Bacteria</taxon>
        <taxon>Pseudomonadati</taxon>
        <taxon>Pseudomonadota</taxon>
        <taxon>Betaproteobacteria</taxon>
        <taxon>Burkholderiales</taxon>
        <taxon>Comamonadaceae</taxon>
        <taxon>Variovorax</taxon>
    </lineage>
</organism>
<protein>
    <submittedName>
        <fullName evidence="1">Uncharacterized protein</fullName>
    </submittedName>
</protein>